<dbReference type="SMART" id="SM00304">
    <property type="entry name" value="HAMP"/>
    <property type="match status" value="2"/>
</dbReference>
<evidence type="ECO:0000256" key="1">
    <source>
        <dbReference type="ARBA" id="ARBA00004429"/>
    </source>
</evidence>
<keyword evidence="4" id="KW-0145">Chemotaxis</keyword>
<gene>
    <name evidence="16" type="ORF">SAMN05216577_14127</name>
</gene>
<evidence type="ECO:0000256" key="12">
    <source>
        <dbReference type="SAM" id="MobiDB-lite"/>
    </source>
</evidence>
<dbReference type="Pfam" id="PF00672">
    <property type="entry name" value="HAMP"/>
    <property type="match status" value="1"/>
</dbReference>
<organism evidence="16 17">
    <name type="scientific">Pseudomonas citronellolis</name>
    <dbReference type="NCBI Taxonomy" id="53408"/>
    <lineage>
        <taxon>Bacteria</taxon>
        <taxon>Pseudomonadati</taxon>
        <taxon>Pseudomonadota</taxon>
        <taxon>Gammaproteobacteria</taxon>
        <taxon>Pseudomonadales</taxon>
        <taxon>Pseudomonadaceae</taxon>
        <taxon>Pseudomonas</taxon>
    </lineage>
</organism>
<evidence type="ECO:0000256" key="5">
    <source>
        <dbReference type="ARBA" id="ARBA00022519"/>
    </source>
</evidence>
<dbReference type="EMBL" id="FOLS01000041">
    <property type="protein sequence ID" value="SFD84972.1"/>
    <property type="molecule type" value="Genomic_DNA"/>
</dbReference>
<evidence type="ECO:0000313" key="17">
    <source>
        <dbReference type="Proteomes" id="UP000183385"/>
    </source>
</evidence>
<keyword evidence="6 13" id="KW-0812">Transmembrane</keyword>
<accession>A0AAQ1R0R9</accession>
<dbReference type="GO" id="GO:0005886">
    <property type="term" value="C:plasma membrane"/>
    <property type="evidence" value="ECO:0007669"/>
    <property type="project" value="UniProtKB-SubCell"/>
</dbReference>
<comment type="subcellular location">
    <subcellularLocation>
        <location evidence="1">Cell inner membrane</location>
        <topology evidence="1">Multi-pass membrane protein</topology>
    </subcellularLocation>
</comment>
<dbReference type="InterPro" id="IPR004089">
    <property type="entry name" value="MCPsignal_dom"/>
</dbReference>
<keyword evidence="2" id="KW-1003">Cell membrane</keyword>
<dbReference type="PRINTS" id="PR00260">
    <property type="entry name" value="CHEMTRNSDUCR"/>
</dbReference>
<evidence type="ECO:0000256" key="6">
    <source>
        <dbReference type="ARBA" id="ARBA00022692"/>
    </source>
</evidence>
<name>A0AAQ1R0R9_9PSED</name>
<dbReference type="InterPro" id="IPR035440">
    <property type="entry name" value="4HB_MCP_dom_sf"/>
</dbReference>
<dbReference type="PROSITE" id="PS50111">
    <property type="entry name" value="CHEMOTAXIS_TRANSDUC_2"/>
    <property type="match status" value="1"/>
</dbReference>
<dbReference type="Gene3D" id="1.10.287.950">
    <property type="entry name" value="Methyl-accepting chemotaxis protein"/>
    <property type="match status" value="1"/>
</dbReference>
<dbReference type="Proteomes" id="UP000183385">
    <property type="component" value="Unassembled WGS sequence"/>
</dbReference>
<evidence type="ECO:0000256" key="9">
    <source>
        <dbReference type="ARBA" id="ARBA00023224"/>
    </source>
</evidence>
<evidence type="ECO:0000256" key="7">
    <source>
        <dbReference type="ARBA" id="ARBA00022989"/>
    </source>
</evidence>
<dbReference type="SUPFAM" id="SSF47170">
    <property type="entry name" value="Aspartate receptor, ligand-binding domain"/>
    <property type="match status" value="1"/>
</dbReference>
<keyword evidence="3" id="KW-0488">Methylation</keyword>
<keyword evidence="17" id="KW-1185">Reference proteome</keyword>
<keyword evidence="9 11" id="KW-0807">Transducer</keyword>
<dbReference type="SUPFAM" id="SSF58104">
    <property type="entry name" value="Methyl-accepting chemotaxis protein (MCP) signaling domain"/>
    <property type="match status" value="1"/>
</dbReference>
<dbReference type="InterPro" id="IPR004090">
    <property type="entry name" value="Chemotax_Me-accpt_rcpt"/>
</dbReference>
<dbReference type="GO" id="GO:0007165">
    <property type="term" value="P:signal transduction"/>
    <property type="evidence" value="ECO:0007669"/>
    <property type="project" value="UniProtKB-KW"/>
</dbReference>
<sequence length="543" mass="58460">MLSKLKIRTGMLIVLAALAAALLLSIFTGWNSARSSDQQIQSLNRVAVERNNQLQKAYARLLRARIAMAGAFLEARAGDADKARVSVQRSEELFREAGESFARFSQSNGEEADWQAQGKALQAAFNDYNAVLVEQMQVLRAGSESGYIQSNLKAREANDRLDQALLAFESRIEAHAQAVMLDAHQRYAMARVEAIALASLAVLLLGACWWFIARCVLAPLREAGEHCDRLALGDLRQGIAAGADNEIGQLLGALGHMQDGQRGMLSGISASASRLAAAAEELSAVTEDGNQGLSQQHRELEQAATAVTEMTSAAEEVARNASATSETSQASNQLAQQSRNQVRTTLEEIGAMADGIQAVAQHVQTLEAQANGIGKVLDVIRAVSEQTNLLALNAAIEAARAGEAGRGFAVVADEVRTLAHRTQDSTQEIEQMIEEIQQGTGRAVESMNESAQRSRATLERTRASGQTLEQVFETIGQISERNLVIASAAEEQAQVAREVDHNLLNIRDLSTRAAAGAQQTSAASHELSRLAVELNDMVLRFKL</sequence>
<dbReference type="Gene3D" id="1.20.120.30">
    <property type="entry name" value="Aspartate receptor, ligand-binding domain"/>
    <property type="match status" value="1"/>
</dbReference>
<evidence type="ECO:0000259" key="14">
    <source>
        <dbReference type="PROSITE" id="PS50111"/>
    </source>
</evidence>
<dbReference type="Pfam" id="PF00015">
    <property type="entry name" value="MCPsignal"/>
    <property type="match status" value="1"/>
</dbReference>
<dbReference type="FunFam" id="1.10.287.950:FF:000001">
    <property type="entry name" value="Methyl-accepting chemotaxis sensory transducer"/>
    <property type="match status" value="1"/>
</dbReference>
<dbReference type="AlphaFoldDB" id="A0AAQ1R0R9"/>
<dbReference type="Pfam" id="PF02203">
    <property type="entry name" value="TarH"/>
    <property type="match status" value="1"/>
</dbReference>
<keyword evidence="8 13" id="KW-0472">Membrane</keyword>
<feature type="domain" description="HAMP" evidence="15">
    <location>
        <begin position="216"/>
        <end position="266"/>
    </location>
</feature>
<dbReference type="PROSITE" id="PS50885">
    <property type="entry name" value="HAMP"/>
    <property type="match status" value="1"/>
</dbReference>
<evidence type="ECO:0000256" key="3">
    <source>
        <dbReference type="ARBA" id="ARBA00022481"/>
    </source>
</evidence>
<dbReference type="PANTHER" id="PTHR32089">
    <property type="entry name" value="METHYL-ACCEPTING CHEMOTAXIS PROTEIN MCPB"/>
    <property type="match status" value="1"/>
</dbReference>
<evidence type="ECO:0000256" key="2">
    <source>
        <dbReference type="ARBA" id="ARBA00022475"/>
    </source>
</evidence>
<dbReference type="GO" id="GO:0006935">
    <property type="term" value="P:chemotaxis"/>
    <property type="evidence" value="ECO:0007669"/>
    <property type="project" value="UniProtKB-KW"/>
</dbReference>
<evidence type="ECO:0000313" key="16">
    <source>
        <dbReference type="EMBL" id="SFD84972.1"/>
    </source>
</evidence>
<proteinExistence type="inferred from homology"/>
<dbReference type="CDD" id="cd11386">
    <property type="entry name" value="MCP_signal"/>
    <property type="match status" value="1"/>
</dbReference>
<dbReference type="InterPro" id="IPR003660">
    <property type="entry name" value="HAMP_dom"/>
</dbReference>
<evidence type="ECO:0000256" key="8">
    <source>
        <dbReference type="ARBA" id="ARBA00023136"/>
    </source>
</evidence>
<dbReference type="RefSeq" id="WP_074985355.1">
    <property type="nucleotide sequence ID" value="NZ_BGPP01000010.1"/>
</dbReference>
<dbReference type="GO" id="GO:0004888">
    <property type="term" value="F:transmembrane signaling receptor activity"/>
    <property type="evidence" value="ECO:0007669"/>
    <property type="project" value="InterPro"/>
</dbReference>
<dbReference type="PANTHER" id="PTHR32089:SF120">
    <property type="entry name" value="METHYL-ACCEPTING CHEMOTAXIS PROTEIN TLPQ"/>
    <property type="match status" value="1"/>
</dbReference>
<evidence type="ECO:0000256" key="10">
    <source>
        <dbReference type="ARBA" id="ARBA00029447"/>
    </source>
</evidence>
<reference evidence="16 17" key="1">
    <citation type="submission" date="2016-10" db="EMBL/GenBank/DDBJ databases">
        <authorList>
            <person name="Varghese N."/>
            <person name="Submissions S."/>
        </authorList>
    </citation>
    <scope>NUCLEOTIDE SEQUENCE [LARGE SCALE GENOMIC DNA]</scope>
    <source>
        <strain evidence="16 17">LMG 18378</strain>
    </source>
</reference>
<dbReference type="SMART" id="SM00283">
    <property type="entry name" value="MA"/>
    <property type="match status" value="1"/>
</dbReference>
<dbReference type="InterPro" id="IPR003122">
    <property type="entry name" value="Tar_rcpt_lig-bd"/>
</dbReference>
<evidence type="ECO:0000256" key="13">
    <source>
        <dbReference type="SAM" id="Phobius"/>
    </source>
</evidence>
<feature type="transmembrane region" description="Helical" evidence="13">
    <location>
        <begin position="194"/>
        <end position="212"/>
    </location>
</feature>
<feature type="compositionally biased region" description="Polar residues" evidence="12">
    <location>
        <begin position="321"/>
        <end position="341"/>
    </location>
</feature>
<evidence type="ECO:0000256" key="4">
    <source>
        <dbReference type="ARBA" id="ARBA00022500"/>
    </source>
</evidence>
<keyword evidence="7 13" id="KW-1133">Transmembrane helix</keyword>
<comment type="caution">
    <text evidence="16">The sequence shown here is derived from an EMBL/GenBank/DDBJ whole genome shotgun (WGS) entry which is preliminary data.</text>
</comment>
<keyword evidence="5" id="KW-0997">Cell inner membrane</keyword>
<protein>
    <submittedName>
        <fullName evidence="16">Methyl-accepting chemotaxis sensory transducer with TarH sensor</fullName>
    </submittedName>
</protein>
<feature type="region of interest" description="Disordered" evidence="12">
    <location>
        <begin position="317"/>
        <end position="341"/>
    </location>
</feature>
<evidence type="ECO:0000256" key="11">
    <source>
        <dbReference type="PROSITE-ProRule" id="PRU00284"/>
    </source>
</evidence>
<feature type="domain" description="Methyl-accepting transducer" evidence="14">
    <location>
        <begin position="271"/>
        <end position="507"/>
    </location>
</feature>
<comment type="similarity">
    <text evidence="10">Belongs to the methyl-accepting chemotaxis (MCP) protein family.</text>
</comment>
<evidence type="ECO:0000259" key="15">
    <source>
        <dbReference type="PROSITE" id="PS50885"/>
    </source>
</evidence>